<keyword evidence="1" id="KW-0472">Membrane</keyword>
<proteinExistence type="predicted"/>
<dbReference type="RefSeq" id="WP_066411153.1">
    <property type="nucleotide sequence ID" value="NZ_CP018866.1"/>
</dbReference>
<name>A0A223KNM9_9BACI</name>
<keyword evidence="1" id="KW-1133">Transmembrane helix</keyword>
<protein>
    <recommendedName>
        <fullName evidence="4">YxeA family protein</fullName>
    </recommendedName>
</protein>
<dbReference type="EMBL" id="CP018866">
    <property type="protein sequence ID" value="AST91100.1"/>
    <property type="molecule type" value="Genomic_DNA"/>
</dbReference>
<dbReference type="KEGG" id="bcoh:BC6307_07310"/>
<keyword evidence="3" id="KW-1185">Reference proteome</keyword>
<keyword evidence="1" id="KW-0812">Transmembrane</keyword>
<evidence type="ECO:0000313" key="2">
    <source>
        <dbReference type="EMBL" id="AST91100.1"/>
    </source>
</evidence>
<gene>
    <name evidence="2" type="ORF">BC6307_07310</name>
</gene>
<sequence>MNNKKWIFVMSGVLAVVVLYFLINNETKSYTSHTFGSFHVEEKGHHIEPGKYMEMWVVGYNSEENEENRKQYKVYIKDANVFNLIEESRNYLMSFTNEESLDRYYVQQISPPNSENLTGEGR</sequence>
<evidence type="ECO:0000313" key="3">
    <source>
        <dbReference type="Proteomes" id="UP000215224"/>
    </source>
</evidence>
<organism evidence="2 3">
    <name type="scientific">Sutcliffiella cohnii</name>
    <dbReference type="NCBI Taxonomy" id="33932"/>
    <lineage>
        <taxon>Bacteria</taxon>
        <taxon>Bacillati</taxon>
        <taxon>Bacillota</taxon>
        <taxon>Bacilli</taxon>
        <taxon>Bacillales</taxon>
        <taxon>Bacillaceae</taxon>
        <taxon>Sutcliffiella</taxon>
    </lineage>
</organism>
<dbReference type="Proteomes" id="UP000215224">
    <property type="component" value="Chromosome"/>
</dbReference>
<reference evidence="2 3" key="1">
    <citation type="submission" date="2016-12" db="EMBL/GenBank/DDBJ databases">
        <title>The whole genome sequencing and assembly of Bacillus cohnii DSM 6307T strain.</title>
        <authorList>
            <person name="Lee Y.-J."/>
            <person name="Yi H."/>
            <person name="Bahn Y.-S."/>
            <person name="Kim J.F."/>
            <person name="Lee D.-W."/>
        </authorList>
    </citation>
    <scope>NUCLEOTIDE SEQUENCE [LARGE SCALE GENOMIC DNA]</scope>
    <source>
        <strain evidence="2 3">DSM 6307</strain>
    </source>
</reference>
<dbReference type="AlphaFoldDB" id="A0A223KNM9"/>
<evidence type="ECO:0008006" key="4">
    <source>
        <dbReference type="Google" id="ProtNLM"/>
    </source>
</evidence>
<feature type="transmembrane region" description="Helical" evidence="1">
    <location>
        <begin position="6"/>
        <end position="23"/>
    </location>
</feature>
<evidence type="ECO:0000256" key="1">
    <source>
        <dbReference type="SAM" id="Phobius"/>
    </source>
</evidence>
<dbReference type="STRING" id="1314751.GCA_001591425_00311"/>
<accession>A0A223KNM9</accession>